<keyword evidence="2" id="KW-0472">Membrane</keyword>
<dbReference type="Proteomes" id="UP000887574">
    <property type="component" value="Unplaced"/>
</dbReference>
<dbReference type="AlphaFoldDB" id="A0A915EL30"/>
<organism evidence="3 4">
    <name type="scientific">Ditylenchus dipsaci</name>
    <dbReference type="NCBI Taxonomy" id="166011"/>
    <lineage>
        <taxon>Eukaryota</taxon>
        <taxon>Metazoa</taxon>
        <taxon>Ecdysozoa</taxon>
        <taxon>Nematoda</taxon>
        <taxon>Chromadorea</taxon>
        <taxon>Rhabditida</taxon>
        <taxon>Tylenchina</taxon>
        <taxon>Tylenchomorpha</taxon>
        <taxon>Sphaerularioidea</taxon>
        <taxon>Anguinidae</taxon>
        <taxon>Anguininae</taxon>
        <taxon>Ditylenchus</taxon>
    </lineage>
</organism>
<feature type="region of interest" description="Disordered" evidence="1">
    <location>
        <begin position="160"/>
        <end position="210"/>
    </location>
</feature>
<evidence type="ECO:0000256" key="1">
    <source>
        <dbReference type="SAM" id="MobiDB-lite"/>
    </source>
</evidence>
<evidence type="ECO:0000313" key="3">
    <source>
        <dbReference type="Proteomes" id="UP000887574"/>
    </source>
</evidence>
<name>A0A915EL30_9BILA</name>
<keyword evidence="2" id="KW-0812">Transmembrane</keyword>
<reference evidence="4" key="1">
    <citation type="submission" date="2022-11" db="UniProtKB">
        <authorList>
            <consortium name="WormBaseParasite"/>
        </authorList>
    </citation>
    <scope>IDENTIFICATION</scope>
</reference>
<sequence length="210" mass="24122">MTEIAAQRDSTGILYEPYHSDFKQCVYEEGEVQGHNERYEFRCDSNLDCCGRVCGECPDTGIPLWLIPLFLILGLLLLLALLSLLAYLCCRKKKRKQEVKKVAVYRPDLYHGSTGGYRSIKHADDDDSFYRRGNRRDSYDDLANGAGNGGHGYANTAFAQRQNYPPPRPPSFHEEETFEESFKEEIEYERSNRPHSLSSSRESIIERKLP</sequence>
<evidence type="ECO:0000313" key="4">
    <source>
        <dbReference type="WBParaSite" id="jg7032"/>
    </source>
</evidence>
<keyword evidence="2" id="KW-1133">Transmembrane helix</keyword>
<evidence type="ECO:0000256" key="2">
    <source>
        <dbReference type="SAM" id="Phobius"/>
    </source>
</evidence>
<accession>A0A915EL30</accession>
<feature type="compositionally biased region" description="Basic and acidic residues" evidence="1">
    <location>
        <begin position="171"/>
        <end position="192"/>
    </location>
</feature>
<keyword evidence="3" id="KW-1185">Reference proteome</keyword>
<dbReference type="WBParaSite" id="jg7032">
    <property type="protein sequence ID" value="jg7032"/>
    <property type="gene ID" value="jg7032"/>
</dbReference>
<feature type="transmembrane region" description="Helical" evidence="2">
    <location>
        <begin position="65"/>
        <end position="90"/>
    </location>
</feature>
<proteinExistence type="predicted"/>
<protein>
    <submittedName>
        <fullName evidence="4">Uncharacterized protein</fullName>
    </submittedName>
</protein>